<name>A0A1L8RF16_9ENTE</name>
<organism evidence="9 10">
    <name type="scientific">Enterococcus canis</name>
    <dbReference type="NCBI Taxonomy" id="214095"/>
    <lineage>
        <taxon>Bacteria</taxon>
        <taxon>Bacillati</taxon>
        <taxon>Bacillota</taxon>
        <taxon>Bacilli</taxon>
        <taxon>Lactobacillales</taxon>
        <taxon>Enterococcaceae</taxon>
        <taxon>Enterococcus</taxon>
    </lineage>
</organism>
<proteinExistence type="predicted"/>
<dbReference type="PANTHER" id="PTHR34581:SF2">
    <property type="entry name" value="PTS SYSTEM N,N'-DIACETYLCHITOBIOSE-SPECIFIC EIIB COMPONENT"/>
    <property type="match status" value="1"/>
</dbReference>
<keyword evidence="4 9" id="KW-0808">Transferase</keyword>
<evidence type="ECO:0000256" key="4">
    <source>
        <dbReference type="ARBA" id="ARBA00022679"/>
    </source>
</evidence>
<dbReference type="GO" id="GO:0016301">
    <property type="term" value="F:kinase activity"/>
    <property type="evidence" value="ECO:0007669"/>
    <property type="project" value="UniProtKB-KW"/>
</dbReference>
<dbReference type="AlphaFoldDB" id="A0A1L8RF16"/>
<dbReference type="PANTHER" id="PTHR34581">
    <property type="entry name" value="PTS SYSTEM N,N'-DIACETYLCHITOBIOSE-SPECIFIC EIIB COMPONENT"/>
    <property type="match status" value="1"/>
</dbReference>
<gene>
    <name evidence="9" type="ORF">RU97_GL001767</name>
</gene>
<evidence type="ECO:0000256" key="1">
    <source>
        <dbReference type="ARBA" id="ARBA00022448"/>
    </source>
</evidence>
<evidence type="ECO:0000259" key="8">
    <source>
        <dbReference type="PROSITE" id="PS51100"/>
    </source>
</evidence>
<dbReference type="EMBL" id="JXKH01000004">
    <property type="protein sequence ID" value="OJG18370.1"/>
    <property type="molecule type" value="Genomic_DNA"/>
</dbReference>
<keyword evidence="3" id="KW-0762">Sugar transport</keyword>
<reference evidence="9 10" key="1">
    <citation type="submission" date="2014-12" db="EMBL/GenBank/DDBJ databases">
        <title>Draft genome sequences of 29 type strains of Enterococci.</title>
        <authorList>
            <person name="Zhong Z."/>
            <person name="Sun Z."/>
            <person name="Liu W."/>
            <person name="Zhang W."/>
            <person name="Zhang H."/>
        </authorList>
    </citation>
    <scope>NUCLEOTIDE SEQUENCE [LARGE SCALE GENOMIC DNA]</scope>
    <source>
        <strain evidence="9 10">DSM 17029</strain>
    </source>
</reference>
<dbReference type="InterPro" id="IPR013012">
    <property type="entry name" value="PTS_EIIB_3"/>
</dbReference>
<evidence type="ECO:0000256" key="6">
    <source>
        <dbReference type="ARBA" id="ARBA00022777"/>
    </source>
</evidence>
<dbReference type="InterPro" id="IPR051819">
    <property type="entry name" value="PTS_sugar-specific_EIIB"/>
</dbReference>
<dbReference type="SUPFAM" id="SSF52794">
    <property type="entry name" value="PTS system IIB component-like"/>
    <property type="match status" value="1"/>
</dbReference>
<feature type="domain" description="PTS EIIB type-3" evidence="8">
    <location>
        <begin position="1"/>
        <end position="85"/>
    </location>
</feature>
<evidence type="ECO:0000313" key="9">
    <source>
        <dbReference type="EMBL" id="OJG18370.1"/>
    </source>
</evidence>
<dbReference type="GO" id="GO:0008982">
    <property type="term" value="F:protein-N(PI)-phosphohistidine-sugar phosphotransferase activity"/>
    <property type="evidence" value="ECO:0007669"/>
    <property type="project" value="InterPro"/>
</dbReference>
<dbReference type="Proteomes" id="UP000181884">
    <property type="component" value="Unassembled WGS sequence"/>
</dbReference>
<dbReference type="Pfam" id="PF02302">
    <property type="entry name" value="PTS_IIB"/>
    <property type="match status" value="1"/>
</dbReference>
<evidence type="ECO:0000256" key="7">
    <source>
        <dbReference type="PROSITE-ProRule" id="PRU00423"/>
    </source>
</evidence>
<dbReference type="PROSITE" id="PS51100">
    <property type="entry name" value="PTS_EIIB_TYPE_3"/>
    <property type="match status" value="1"/>
</dbReference>
<keyword evidence="1" id="KW-0813">Transport</keyword>
<keyword evidence="2" id="KW-0597">Phosphoprotein</keyword>
<dbReference type="Gene3D" id="3.40.50.2300">
    <property type="match status" value="1"/>
</dbReference>
<keyword evidence="5" id="KW-0598">Phosphotransferase system</keyword>
<evidence type="ECO:0000313" key="10">
    <source>
        <dbReference type="Proteomes" id="UP000181884"/>
    </source>
</evidence>
<keyword evidence="6" id="KW-0418">Kinase</keyword>
<accession>A0A1L8RF16</accession>
<evidence type="ECO:0000256" key="3">
    <source>
        <dbReference type="ARBA" id="ARBA00022597"/>
    </source>
</evidence>
<dbReference type="STRING" id="214095.RU97_GL001767"/>
<sequence length="85" mass="9461">MLMERMRQAATQQGLEVTIDATAEGRVDKMIEEIDVLLLGPQVGYLEDTLKTKYAGHDVVIKTIPSIDYGMMNGEKVLHDALVLE</sequence>
<dbReference type="InterPro" id="IPR036095">
    <property type="entry name" value="PTS_EIIB-like_sf"/>
</dbReference>
<comment type="caution">
    <text evidence="7">Lacks conserved residue(s) required for the propagation of feature annotation.</text>
</comment>
<dbReference type="GO" id="GO:0009401">
    <property type="term" value="P:phosphoenolpyruvate-dependent sugar phosphotransferase system"/>
    <property type="evidence" value="ECO:0007669"/>
    <property type="project" value="UniProtKB-KW"/>
</dbReference>
<evidence type="ECO:0000256" key="2">
    <source>
        <dbReference type="ARBA" id="ARBA00022553"/>
    </source>
</evidence>
<dbReference type="InterPro" id="IPR003501">
    <property type="entry name" value="PTS_EIIB_2/3"/>
</dbReference>
<comment type="caution">
    <text evidence="9">The sequence shown here is derived from an EMBL/GenBank/DDBJ whole genome shotgun (WGS) entry which is preliminary data.</text>
</comment>
<keyword evidence="10" id="KW-1185">Reference proteome</keyword>
<evidence type="ECO:0000256" key="5">
    <source>
        <dbReference type="ARBA" id="ARBA00022683"/>
    </source>
</evidence>
<protein>
    <submittedName>
        <fullName evidence="9">Phosphotransferase system lactose/cellobiose-specific iib subunit</fullName>
    </submittedName>
</protein>